<organism evidence="2 3">
    <name type="scientific">Pontibacter toksunensis</name>
    <dbReference type="NCBI Taxonomy" id="1332631"/>
    <lineage>
        <taxon>Bacteria</taxon>
        <taxon>Pseudomonadati</taxon>
        <taxon>Bacteroidota</taxon>
        <taxon>Cytophagia</taxon>
        <taxon>Cytophagales</taxon>
        <taxon>Hymenobacteraceae</taxon>
        <taxon>Pontibacter</taxon>
    </lineage>
</organism>
<dbReference type="Pfam" id="PF05144">
    <property type="entry name" value="Phage_CRI"/>
    <property type="match status" value="1"/>
</dbReference>
<comment type="caution">
    <text evidence="2">The sequence shown here is derived from an EMBL/GenBank/DDBJ whole genome shotgun (WGS) entry which is preliminary data.</text>
</comment>
<dbReference type="Proteomes" id="UP001597641">
    <property type="component" value="Unassembled WGS sequence"/>
</dbReference>
<keyword evidence="3" id="KW-1185">Reference proteome</keyword>
<evidence type="ECO:0000313" key="2">
    <source>
        <dbReference type="EMBL" id="MFD3001463.1"/>
    </source>
</evidence>
<dbReference type="EMBL" id="JBHUOX010000009">
    <property type="protein sequence ID" value="MFD3001463.1"/>
    <property type="molecule type" value="Genomic_DNA"/>
</dbReference>
<dbReference type="RefSeq" id="WP_377485583.1">
    <property type="nucleotide sequence ID" value="NZ_JBHUOX010000009.1"/>
</dbReference>
<evidence type="ECO:0000313" key="3">
    <source>
        <dbReference type="Proteomes" id="UP001597641"/>
    </source>
</evidence>
<evidence type="ECO:0000259" key="1">
    <source>
        <dbReference type="Pfam" id="PF05144"/>
    </source>
</evidence>
<sequence length="309" mass="36347">MYCTTKLFLSMEQAGGSVMDCLPFLTNLSEIYKQNTGQTYLAGHAGNLRVGVSEYGINIEGSLAKFYLGTNLHSLNRSDSRRAFEMMADTLHLPIQRATVSRVDIGVNLMTDYKPELYYPYLGPSSKYERFMQPKSIRYENSMRRKKFYNKIAESKKYNVAIPDVYKDKNLLRYELCYMQRLPKQFNQPVITPDVLTNERFYMEMYDRWFKEYEVIQKVGVAKMDTTKIKTEKDFLDQLLILSIQEKGLDAVLHQIDVLKEQKVYKHPEYYSHLKKKVRKIISSTKHVETPELLEELNRKVARAKENYR</sequence>
<accession>A0ABW6BUI5</accession>
<protein>
    <submittedName>
        <fullName evidence="2">Phage/plasmid replication protein</fullName>
    </submittedName>
</protein>
<proteinExistence type="predicted"/>
<dbReference type="InterPro" id="IPR022686">
    <property type="entry name" value="G2P_N"/>
</dbReference>
<name>A0ABW6BUI5_9BACT</name>
<gene>
    <name evidence="2" type="ORF">ACFS7Z_13920</name>
</gene>
<feature type="domain" description="Replication-associated protein G2P N-terminal" evidence="1">
    <location>
        <begin position="57"/>
        <end position="191"/>
    </location>
</feature>
<reference evidence="3" key="1">
    <citation type="journal article" date="2019" name="Int. J. Syst. Evol. Microbiol.">
        <title>The Global Catalogue of Microorganisms (GCM) 10K type strain sequencing project: providing services to taxonomists for standard genome sequencing and annotation.</title>
        <authorList>
            <consortium name="The Broad Institute Genomics Platform"/>
            <consortium name="The Broad Institute Genome Sequencing Center for Infectious Disease"/>
            <person name="Wu L."/>
            <person name="Ma J."/>
        </authorList>
    </citation>
    <scope>NUCLEOTIDE SEQUENCE [LARGE SCALE GENOMIC DNA]</scope>
    <source>
        <strain evidence="3">KCTC 23984</strain>
    </source>
</reference>